<dbReference type="eggNOG" id="COG3591">
    <property type="taxonomic scope" value="Bacteria"/>
</dbReference>
<evidence type="ECO:0000313" key="4">
    <source>
        <dbReference type="Proteomes" id="UP000001318"/>
    </source>
</evidence>
<reference evidence="3 4" key="1">
    <citation type="journal article" date="2008" name="J. Bacteriol.">
        <title>Genome of the actinomycete plant pathogen Clavibacter michiganensis subsp. sepedonicus suggests recent niche adaptation.</title>
        <authorList>
            <person name="Bentley S.D."/>
            <person name="Corton C."/>
            <person name="Brown S.E."/>
            <person name="Barron A."/>
            <person name="Clark L."/>
            <person name="Doggett J."/>
            <person name="Harris B."/>
            <person name="Ormond D."/>
            <person name="Quail M.A."/>
            <person name="May G."/>
            <person name="Francis D."/>
            <person name="Knudson D."/>
            <person name="Parkhill J."/>
            <person name="Ishimaru C.A."/>
        </authorList>
    </citation>
    <scope>NUCLEOTIDE SEQUENCE [LARGE SCALE GENOMIC DNA]</scope>
    <source>
        <strain evidence="4">ATCC 33113 / DSM 20744 / JCM 9667 / LMG 2889 / ICMP 2535 / C-1</strain>
    </source>
</reference>
<evidence type="ECO:0000256" key="1">
    <source>
        <dbReference type="ARBA" id="ARBA00022729"/>
    </source>
</evidence>
<keyword evidence="1" id="KW-0732">Signal</keyword>
<keyword evidence="4" id="KW-1185">Reference proteome</keyword>
<evidence type="ECO:0000256" key="2">
    <source>
        <dbReference type="SAM" id="MobiDB-lite"/>
    </source>
</evidence>
<dbReference type="KEGG" id="cms:CMS1283"/>
<dbReference type="Gene3D" id="2.40.10.10">
    <property type="entry name" value="Trypsin-like serine proteases"/>
    <property type="match status" value="2"/>
</dbReference>
<proteinExistence type="predicted"/>
<gene>
    <name evidence="3" type="ordered locus">CMS1283</name>
</gene>
<dbReference type="PANTHER" id="PTHR15462">
    <property type="entry name" value="SERINE PROTEASE"/>
    <property type="match status" value="1"/>
</dbReference>
<accession>B0RHI0</accession>
<dbReference type="SUPFAM" id="SSF50494">
    <property type="entry name" value="Trypsin-like serine proteases"/>
    <property type="match status" value="1"/>
</dbReference>
<organism evidence="3 4">
    <name type="scientific">Clavibacter sepedonicus</name>
    <name type="common">Clavibacter michiganensis subsp. sepedonicus</name>
    <dbReference type="NCBI Taxonomy" id="31964"/>
    <lineage>
        <taxon>Bacteria</taxon>
        <taxon>Bacillati</taxon>
        <taxon>Actinomycetota</taxon>
        <taxon>Actinomycetes</taxon>
        <taxon>Micrococcales</taxon>
        <taxon>Microbacteriaceae</taxon>
        <taxon>Clavibacter</taxon>
    </lineage>
</organism>
<name>B0RHI0_CLASE</name>
<dbReference type="Pfam" id="PF13365">
    <property type="entry name" value="Trypsin_2"/>
    <property type="match status" value="1"/>
</dbReference>
<dbReference type="Proteomes" id="UP000001318">
    <property type="component" value="Chromosome"/>
</dbReference>
<dbReference type="InterPro" id="IPR043504">
    <property type="entry name" value="Peptidase_S1_PA_chymotrypsin"/>
</dbReference>
<dbReference type="InterPro" id="IPR050966">
    <property type="entry name" value="Glutamyl_endopeptidase"/>
</dbReference>
<dbReference type="InterPro" id="IPR009003">
    <property type="entry name" value="Peptidase_S1_PA"/>
</dbReference>
<feature type="region of interest" description="Disordered" evidence="2">
    <location>
        <begin position="82"/>
        <end position="122"/>
    </location>
</feature>
<evidence type="ECO:0000313" key="3">
    <source>
        <dbReference type="EMBL" id="CAQ01398.1"/>
    </source>
</evidence>
<dbReference type="AlphaFoldDB" id="B0RHI0"/>
<sequence length="343" mass="35611">MAAPPTERPSMTHASRTAARILARTLLRRPALAVVAGAAGLIALVAVSPTSSATADDAVPAPSTVTRSAAEAADAVAFWTPERLEGAGSPELTRVTGTPTSPDDTPSADELTTSAARDQRRAQPVIPVAQQVDPVSHIGIVAYVVDGKEFSCTGNAVESENGLTVATAGHCAFPGKDPSKMVFVPGYMKGQPYTVWPVTSVTLAAGWRETLDPSRDTAFLTVGSPDGRTLTEAVGASPVEFHQKLTHYTTIIGYPASGRFTGDAPFLCSGIARATHLEGQSGQELDCDMKEGASGAPLFDGSGPGARQYSVLSGGLEEKPLVVAPVWDRVIEAAYRTAQSRVG</sequence>
<dbReference type="HOGENOM" id="CLU_050832_1_0_11"/>
<protein>
    <submittedName>
        <fullName evidence="3">Exported protein</fullName>
    </submittedName>
</protein>
<dbReference type="EMBL" id="AM849034">
    <property type="protein sequence ID" value="CAQ01398.1"/>
    <property type="molecule type" value="Genomic_DNA"/>
</dbReference>